<organism evidence="1 2">
    <name type="scientific">Aerophobetes bacterium</name>
    <dbReference type="NCBI Taxonomy" id="2030807"/>
    <lineage>
        <taxon>Bacteria</taxon>
        <taxon>Candidatus Aerophobota</taxon>
    </lineage>
</organism>
<dbReference type="AlphaFoldDB" id="A0A662DET6"/>
<evidence type="ECO:0000313" key="1">
    <source>
        <dbReference type="EMBL" id="RLE13985.1"/>
    </source>
</evidence>
<evidence type="ECO:0000313" key="2">
    <source>
        <dbReference type="Proteomes" id="UP000280417"/>
    </source>
</evidence>
<dbReference type="Proteomes" id="UP000280417">
    <property type="component" value="Unassembled WGS sequence"/>
</dbReference>
<accession>A0A662DET6</accession>
<gene>
    <name evidence="1" type="ORF">DRJ04_03240</name>
</gene>
<protein>
    <submittedName>
        <fullName evidence="1">Uncharacterized protein</fullName>
    </submittedName>
</protein>
<sequence length="85" mass="10201">MIKKELWKNLSAEEIRLYFLLIIKGDKNEGKGSLSLREINHHLGLEFTQNDLKKAVDKLQKFHLIKITSFKRYHIQFELKFPEFL</sequence>
<name>A0A662DET6_UNCAE</name>
<reference evidence="1 2" key="1">
    <citation type="submission" date="2018-06" db="EMBL/GenBank/DDBJ databases">
        <title>Extensive metabolic versatility and redundancy in microbially diverse, dynamic hydrothermal sediments.</title>
        <authorList>
            <person name="Dombrowski N."/>
            <person name="Teske A."/>
            <person name="Baker B.J."/>
        </authorList>
    </citation>
    <scope>NUCLEOTIDE SEQUENCE [LARGE SCALE GENOMIC DNA]</scope>
    <source>
        <strain evidence="1">B3_G15</strain>
    </source>
</reference>
<comment type="caution">
    <text evidence="1">The sequence shown here is derived from an EMBL/GenBank/DDBJ whole genome shotgun (WGS) entry which is preliminary data.</text>
</comment>
<proteinExistence type="predicted"/>
<dbReference type="EMBL" id="QMQA01000066">
    <property type="protein sequence ID" value="RLE13985.1"/>
    <property type="molecule type" value="Genomic_DNA"/>
</dbReference>